<dbReference type="PRINTS" id="PR00359">
    <property type="entry name" value="BP450"/>
</dbReference>
<gene>
    <name evidence="9" type="ORF">EKD16_07415</name>
</gene>
<evidence type="ECO:0000256" key="5">
    <source>
        <dbReference type="ARBA" id="ARBA00023004"/>
    </source>
</evidence>
<dbReference type="GO" id="GO:0005506">
    <property type="term" value="F:iron ion binding"/>
    <property type="evidence" value="ECO:0007669"/>
    <property type="project" value="InterPro"/>
</dbReference>
<dbReference type="EC" id="1.14.-.-" evidence="9"/>
<dbReference type="PANTHER" id="PTHR46696">
    <property type="entry name" value="P450, PUTATIVE (EUROFUNG)-RELATED"/>
    <property type="match status" value="1"/>
</dbReference>
<dbReference type="Proteomes" id="UP000292235">
    <property type="component" value="Chromosome"/>
</dbReference>
<reference evidence="9 10" key="1">
    <citation type="submission" date="2019-02" db="EMBL/GenBank/DDBJ databases">
        <authorList>
            <person name="Khodamoradi S."/>
            <person name="Hahnke R.L."/>
            <person name="Kaempfer P."/>
            <person name="Schumann P."/>
            <person name="Rohde M."/>
            <person name="Steinert M."/>
            <person name="Luzhetskyy A."/>
            <person name="Wink J."/>
            <person name="Ruckert C."/>
        </authorList>
    </citation>
    <scope>NUCLEOTIDE SEQUENCE [LARGE SCALE GENOMIC DNA]</scope>
    <source>
        <strain evidence="9 10">M2</strain>
    </source>
</reference>
<dbReference type="GO" id="GO:0016705">
    <property type="term" value="F:oxidoreductase activity, acting on paired donors, with incorporation or reduction of molecular oxygen"/>
    <property type="evidence" value="ECO:0007669"/>
    <property type="project" value="InterPro"/>
</dbReference>
<dbReference type="SUPFAM" id="SSF48264">
    <property type="entry name" value="Cytochrome P450"/>
    <property type="match status" value="1"/>
</dbReference>
<dbReference type="OrthoDB" id="4133219at2"/>
<comment type="similarity">
    <text evidence="1 7">Belongs to the cytochrome P450 family.</text>
</comment>
<dbReference type="InterPro" id="IPR001128">
    <property type="entry name" value="Cyt_P450"/>
</dbReference>
<evidence type="ECO:0000256" key="4">
    <source>
        <dbReference type="ARBA" id="ARBA00023002"/>
    </source>
</evidence>
<dbReference type="FunFam" id="1.10.630.10:FF:000018">
    <property type="entry name" value="Cytochrome P450 monooxygenase"/>
    <property type="match status" value="1"/>
</dbReference>
<evidence type="ECO:0000256" key="7">
    <source>
        <dbReference type="RuleBase" id="RU000461"/>
    </source>
</evidence>
<dbReference type="AlphaFoldDB" id="A0A4P6Q319"/>
<feature type="region of interest" description="Disordered" evidence="8">
    <location>
        <begin position="1"/>
        <end position="24"/>
    </location>
</feature>
<dbReference type="GO" id="GO:0004497">
    <property type="term" value="F:monooxygenase activity"/>
    <property type="evidence" value="ECO:0007669"/>
    <property type="project" value="UniProtKB-KW"/>
</dbReference>
<accession>A0A4P6Q319</accession>
<proteinExistence type="inferred from homology"/>
<keyword evidence="10" id="KW-1185">Reference proteome</keyword>
<keyword evidence="2 7" id="KW-0349">Heme</keyword>
<evidence type="ECO:0000256" key="3">
    <source>
        <dbReference type="ARBA" id="ARBA00022723"/>
    </source>
</evidence>
<organism evidence="9 10">
    <name type="scientific">Streptomonospora litoralis</name>
    <dbReference type="NCBI Taxonomy" id="2498135"/>
    <lineage>
        <taxon>Bacteria</taxon>
        <taxon>Bacillati</taxon>
        <taxon>Actinomycetota</taxon>
        <taxon>Actinomycetes</taxon>
        <taxon>Streptosporangiales</taxon>
        <taxon>Nocardiopsidaceae</taxon>
        <taxon>Streptomonospora</taxon>
    </lineage>
</organism>
<name>A0A4P6Q319_9ACTN</name>
<dbReference type="CDD" id="cd11029">
    <property type="entry name" value="CYP107-like"/>
    <property type="match status" value="1"/>
</dbReference>
<keyword evidence="3 7" id="KW-0479">Metal-binding</keyword>
<dbReference type="Pfam" id="PF00067">
    <property type="entry name" value="p450"/>
    <property type="match status" value="2"/>
</dbReference>
<evidence type="ECO:0000313" key="9">
    <source>
        <dbReference type="EMBL" id="QBI53279.1"/>
    </source>
</evidence>
<dbReference type="EMBL" id="CP036455">
    <property type="protein sequence ID" value="QBI53279.1"/>
    <property type="molecule type" value="Genomic_DNA"/>
</dbReference>
<evidence type="ECO:0000256" key="1">
    <source>
        <dbReference type="ARBA" id="ARBA00010617"/>
    </source>
</evidence>
<keyword evidence="4 7" id="KW-0560">Oxidoreductase</keyword>
<dbReference type="PROSITE" id="PS00086">
    <property type="entry name" value="CYTOCHROME_P450"/>
    <property type="match status" value="1"/>
</dbReference>
<dbReference type="InterPro" id="IPR036396">
    <property type="entry name" value="Cyt_P450_sf"/>
</dbReference>
<sequence>MSTPAPDESATPDTGADTVDPLDRDLLLDPYTGFGRIREQAPVARARNFDGSRIWLVTRHDDVRAVLDDPRFANDPTSVPGIDTDKRAEMLVQLGLPREYVRYLADSILDTDRPDHTRLRKLVSRTFTVRRVHELLPRVEEITAELLDTLPEHADSDGVVDLLEHFAYPLPITVICEMVGVPEEDRPLWRQWGNDLVRMESPEEMSEATVAMVEHIRALIAERRENPAGHLLDALIGVRDEDGDRLSEAELITMVLTLVIAGHETTAHLIGNGTAALLTHPDQLAQLRSDPGLAPRAVHELMRWCGPILVTRPRWATEDIALADTVIPRGESVQPILTSANRDPRRFDDPARLDITRAYDTRGEQHTGFGHGLHYCLGAALARQEGEVAFTRLFERYPGLALAVHEQDLEWMPRPGMRRLIKLPLRLGHG</sequence>
<dbReference type="GO" id="GO:0020037">
    <property type="term" value="F:heme binding"/>
    <property type="evidence" value="ECO:0007669"/>
    <property type="project" value="InterPro"/>
</dbReference>
<evidence type="ECO:0000313" key="10">
    <source>
        <dbReference type="Proteomes" id="UP000292235"/>
    </source>
</evidence>
<dbReference type="KEGG" id="strr:EKD16_07415"/>
<dbReference type="InterPro" id="IPR017972">
    <property type="entry name" value="Cyt_P450_CS"/>
</dbReference>
<keyword evidence="5 7" id="KW-0408">Iron</keyword>
<protein>
    <submittedName>
        <fullName evidence="9">Cytochrome P450 107B1</fullName>
        <ecNumber evidence="9">1.14.-.-</ecNumber>
    </submittedName>
</protein>
<dbReference type="Gene3D" id="1.10.630.10">
    <property type="entry name" value="Cytochrome P450"/>
    <property type="match status" value="1"/>
</dbReference>
<evidence type="ECO:0000256" key="2">
    <source>
        <dbReference type="ARBA" id="ARBA00022617"/>
    </source>
</evidence>
<dbReference type="PANTHER" id="PTHR46696:SF1">
    <property type="entry name" value="CYTOCHROME P450 YJIB-RELATED"/>
    <property type="match status" value="1"/>
</dbReference>
<keyword evidence="6 7" id="KW-0503">Monooxygenase</keyword>
<dbReference type="RefSeq" id="WP_131097674.1">
    <property type="nucleotide sequence ID" value="NZ_CP036455.1"/>
</dbReference>
<evidence type="ECO:0000256" key="6">
    <source>
        <dbReference type="ARBA" id="ARBA00023033"/>
    </source>
</evidence>
<dbReference type="InterPro" id="IPR002397">
    <property type="entry name" value="Cyt_P450_B"/>
</dbReference>
<evidence type="ECO:0000256" key="8">
    <source>
        <dbReference type="SAM" id="MobiDB-lite"/>
    </source>
</evidence>